<proteinExistence type="predicted"/>
<dbReference type="Proteomes" id="UP000473278">
    <property type="component" value="Unassembled WGS sequence"/>
</dbReference>
<feature type="domain" description="Glycosyltransferase 2-like" evidence="1">
    <location>
        <begin position="327"/>
        <end position="460"/>
    </location>
</feature>
<dbReference type="GO" id="GO:0016740">
    <property type="term" value="F:transferase activity"/>
    <property type="evidence" value="ECO:0007669"/>
    <property type="project" value="UniProtKB-KW"/>
</dbReference>
<dbReference type="PANTHER" id="PTHR43685">
    <property type="entry name" value="GLYCOSYLTRANSFERASE"/>
    <property type="match status" value="1"/>
</dbReference>
<dbReference type="CDD" id="cd00761">
    <property type="entry name" value="Glyco_tranf_GTA_type"/>
    <property type="match status" value="1"/>
</dbReference>
<comment type="caution">
    <text evidence="2">The sequence shown here is derived from an EMBL/GenBank/DDBJ whole genome shotgun (WGS) entry which is preliminary data.</text>
</comment>
<keyword evidence="2" id="KW-0808">Transferase</keyword>
<dbReference type="InterPro" id="IPR029044">
    <property type="entry name" value="Nucleotide-diphossugar_trans"/>
</dbReference>
<dbReference type="InterPro" id="IPR001173">
    <property type="entry name" value="Glyco_trans_2-like"/>
</dbReference>
<dbReference type="Gene3D" id="1.25.40.10">
    <property type="entry name" value="Tetratricopeptide repeat domain"/>
    <property type="match status" value="2"/>
</dbReference>
<dbReference type="SUPFAM" id="SSF48452">
    <property type="entry name" value="TPR-like"/>
    <property type="match status" value="1"/>
</dbReference>
<protein>
    <submittedName>
        <fullName evidence="2">Glycosyltransferase</fullName>
    </submittedName>
</protein>
<name>A0A6M1T4J9_9BACT</name>
<dbReference type="EMBL" id="JAALLT010000004">
    <property type="protein sequence ID" value="NGP77697.1"/>
    <property type="molecule type" value="Genomic_DNA"/>
</dbReference>
<evidence type="ECO:0000313" key="3">
    <source>
        <dbReference type="Proteomes" id="UP000473278"/>
    </source>
</evidence>
<accession>A0A6M1T4J9</accession>
<evidence type="ECO:0000313" key="2">
    <source>
        <dbReference type="EMBL" id="NGP77697.1"/>
    </source>
</evidence>
<dbReference type="InterPro" id="IPR050834">
    <property type="entry name" value="Glycosyltransf_2"/>
</dbReference>
<dbReference type="AlphaFoldDB" id="A0A6M1T4J9"/>
<sequence>MPEKLSLSIILTFHNQRDVIESSLSSVFELNSIPFELILIDDASNDGSSDAIKSLLDYYDHERTFFFQHEESTGRGNCLNEALQQCNSSLVWCPSSLEQVDESRLKSVIQRAKDNPKCSFFIQQLQLPETPDEWLSYIARQTWHDDASFIWNLGAIPSEQLFFNPYQQSHHGLELSMRLFLSESASYEQVEKFSTLSGMAKPVPLPGTDKKEMIYSLLRNPDLNREVRSKALQLYGDIPEKDTPKQGADFQNEQLAEAFHMKQEGRLGSALELVERVLAQQPNHPRAKELKIQILEKKRRFVEASELKHELIAEQNTRPENADIKTSIIIPTSLYGKEVLEHCLISISEHCDPKTTKLIVIDNASLDDTHDYLEELEQKEFFSCEIITNTNNKGFAASVNQGLDAAVGEYACVLHNDVNLKSDAISELERLMDEHPRYAIIGPMTNKTLNPDQSTRYQEEYNEELVRAEYLDSFCMMIRLDTDLRMDESYQLAFFEDIDLCFEARKNGHRVGIATEVSIDHQYGTTTFGLNLDTESEQYWKNVAYFNEKWGIEVYSEEELKSKSRFDQLLAIDRLINPLFPEEPLKDYFSELFTDELKTEMMQAEHDADTLCELVHLMMVMEERELMRRLEDRLDNVDLPTSLIYQLVRFYYYRNIFSRCKHYLSKLKAEQQSLQSELYKLQMMVTDKEFQEAIPKLKELLDKAPTNPTLYKLAGDIHRFEGNTEEAESFYSIASQINPFEYSETGETEFKIKS</sequence>
<organism evidence="2 3">
    <name type="scientific">Halalkalibaculum roseum</name>
    <dbReference type="NCBI Taxonomy" id="2709311"/>
    <lineage>
        <taxon>Bacteria</taxon>
        <taxon>Pseudomonadati</taxon>
        <taxon>Balneolota</taxon>
        <taxon>Balneolia</taxon>
        <taxon>Balneolales</taxon>
        <taxon>Balneolaceae</taxon>
        <taxon>Halalkalibaculum</taxon>
    </lineage>
</organism>
<dbReference type="RefSeq" id="WP_165143317.1">
    <property type="nucleotide sequence ID" value="NZ_JAALLT010000004.1"/>
</dbReference>
<dbReference type="Pfam" id="PF00535">
    <property type="entry name" value="Glycos_transf_2"/>
    <property type="match status" value="2"/>
</dbReference>
<feature type="domain" description="Glycosyltransferase 2-like" evidence="1">
    <location>
        <begin position="8"/>
        <end position="117"/>
    </location>
</feature>
<evidence type="ECO:0000259" key="1">
    <source>
        <dbReference type="Pfam" id="PF00535"/>
    </source>
</evidence>
<dbReference type="PANTHER" id="PTHR43685:SF2">
    <property type="entry name" value="GLYCOSYLTRANSFERASE 2-LIKE DOMAIN-CONTAINING PROTEIN"/>
    <property type="match status" value="1"/>
</dbReference>
<keyword evidence="3" id="KW-1185">Reference proteome</keyword>
<dbReference type="InterPro" id="IPR011990">
    <property type="entry name" value="TPR-like_helical_dom_sf"/>
</dbReference>
<dbReference type="Gene3D" id="3.90.550.10">
    <property type="entry name" value="Spore Coat Polysaccharide Biosynthesis Protein SpsA, Chain A"/>
    <property type="match status" value="2"/>
</dbReference>
<reference evidence="2 3" key="1">
    <citation type="submission" date="2020-02" db="EMBL/GenBank/DDBJ databases">
        <title>Balneolaceae bacterium YR4-1, complete genome.</title>
        <authorList>
            <person name="Li Y."/>
            <person name="Wu S."/>
        </authorList>
    </citation>
    <scope>NUCLEOTIDE SEQUENCE [LARGE SCALE GENOMIC DNA]</scope>
    <source>
        <strain evidence="2 3">YR4-1</strain>
    </source>
</reference>
<gene>
    <name evidence="2" type="ORF">G3570_13700</name>
</gene>
<dbReference type="SUPFAM" id="SSF53448">
    <property type="entry name" value="Nucleotide-diphospho-sugar transferases"/>
    <property type="match status" value="2"/>
</dbReference>